<evidence type="ECO:0000313" key="1">
    <source>
        <dbReference type="EMBL" id="PIO66757.1"/>
    </source>
</evidence>
<name>A0A2G9U909_TELCI</name>
<protein>
    <submittedName>
        <fullName evidence="1">Uncharacterized protein</fullName>
    </submittedName>
</protein>
<dbReference type="Proteomes" id="UP000230423">
    <property type="component" value="Unassembled WGS sequence"/>
</dbReference>
<reference evidence="1 2" key="1">
    <citation type="submission" date="2015-09" db="EMBL/GenBank/DDBJ databases">
        <title>Draft genome of the parasitic nematode Teladorsagia circumcincta isolate WARC Sus (inbred).</title>
        <authorList>
            <person name="Mitreva M."/>
        </authorList>
    </citation>
    <scope>NUCLEOTIDE SEQUENCE [LARGE SCALE GENOMIC DNA]</scope>
    <source>
        <strain evidence="1 2">S</strain>
    </source>
</reference>
<organism evidence="1 2">
    <name type="scientific">Teladorsagia circumcincta</name>
    <name type="common">Brown stomach worm</name>
    <name type="synonym">Ostertagia circumcincta</name>
    <dbReference type="NCBI Taxonomy" id="45464"/>
    <lineage>
        <taxon>Eukaryota</taxon>
        <taxon>Metazoa</taxon>
        <taxon>Ecdysozoa</taxon>
        <taxon>Nematoda</taxon>
        <taxon>Chromadorea</taxon>
        <taxon>Rhabditida</taxon>
        <taxon>Rhabditina</taxon>
        <taxon>Rhabditomorpha</taxon>
        <taxon>Strongyloidea</taxon>
        <taxon>Trichostrongylidae</taxon>
        <taxon>Teladorsagia</taxon>
    </lineage>
</organism>
<accession>A0A2G9U909</accession>
<keyword evidence="2" id="KW-1185">Reference proteome</keyword>
<dbReference type="EMBL" id="KZ348042">
    <property type="protein sequence ID" value="PIO66757.1"/>
    <property type="molecule type" value="Genomic_DNA"/>
</dbReference>
<dbReference type="OrthoDB" id="5875593at2759"/>
<dbReference type="AlphaFoldDB" id="A0A2G9U909"/>
<evidence type="ECO:0000313" key="2">
    <source>
        <dbReference type="Proteomes" id="UP000230423"/>
    </source>
</evidence>
<sequence length="91" mass="10463">MLSRAVPFRFIATGNFVLGIDRRNRTVEKSADRLKNILHEGFIACSHFKPSFLQVILSDEKELNLNGPDGYAFYWRDLRKKPKHSVSVISV</sequence>
<gene>
    <name evidence="1" type="ORF">TELCIR_11519</name>
</gene>
<proteinExistence type="predicted"/>